<comment type="caution">
    <text evidence="5">The sequence shown here is derived from an EMBL/GenBank/DDBJ whole genome shotgun (WGS) entry which is preliminary data.</text>
</comment>
<evidence type="ECO:0000259" key="4">
    <source>
        <dbReference type="PROSITE" id="PS51387"/>
    </source>
</evidence>
<dbReference type="InterPro" id="IPR016166">
    <property type="entry name" value="FAD-bd_PCMH"/>
</dbReference>
<dbReference type="EMBL" id="JARXVE010000009">
    <property type="protein sequence ID" value="MDH6198161.1"/>
    <property type="molecule type" value="Genomic_DNA"/>
</dbReference>
<dbReference type="Pfam" id="PF00941">
    <property type="entry name" value="FAD_binding_5"/>
    <property type="match status" value="1"/>
</dbReference>
<sequence>MQVPGPFEYERATSVDHAVGLLDRLGEDARIVAGGHSLLPMMKLRIANPEYLVDINDLAPELGYISVSDVSSPLLVRIGAMARHRQVLESDPLAAVCPIFRDAERVIADPVVRNRGTLGGSLCQADPAEDLTTVCRVLGAVCLARGPAGEREIGIDDFLAGPYETSLAHNEMLIEVRIPVRHRTSSAYAKVERRVGDWAVTAAGAQATLDNGAIVAARIGLTAVNADADALRALSDSLVGKPAIEATFAAAGDGAAMACDPVSDTRGSADYKRHLARELTIRTLRTSAERVHNTAALKGN</sequence>
<evidence type="ECO:0000313" key="5">
    <source>
        <dbReference type="EMBL" id="MDH6198161.1"/>
    </source>
</evidence>
<dbReference type="SMART" id="SM01092">
    <property type="entry name" value="CO_deh_flav_C"/>
    <property type="match status" value="1"/>
</dbReference>
<accession>A0ABT6L5D2</accession>
<dbReference type="Gene3D" id="3.30.43.10">
    <property type="entry name" value="Uridine Diphospho-n-acetylenolpyruvylglucosamine Reductase, domain 2"/>
    <property type="match status" value="1"/>
</dbReference>
<reference evidence="5 6" key="1">
    <citation type="submission" date="2023-04" db="EMBL/GenBank/DDBJ databases">
        <title>Forest soil microbial communities from Buena Vista Peninsula, Colon Province, Panama.</title>
        <authorList>
            <person name="Bouskill N."/>
        </authorList>
    </citation>
    <scope>NUCLEOTIDE SEQUENCE [LARGE SCALE GENOMIC DNA]</scope>
    <source>
        <strain evidence="5 6">AC80</strain>
    </source>
</reference>
<gene>
    <name evidence="5" type="ORF">M2272_004820</name>
</gene>
<dbReference type="PROSITE" id="PS51387">
    <property type="entry name" value="FAD_PCMH"/>
    <property type="match status" value="1"/>
</dbReference>
<dbReference type="PANTHER" id="PTHR42659:SF2">
    <property type="entry name" value="XANTHINE DEHYDROGENASE SUBUNIT C-RELATED"/>
    <property type="match status" value="1"/>
</dbReference>
<evidence type="ECO:0000256" key="1">
    <source>
        <dbReference type="ARBA" id="ARBA00022630"/>
    </source>
</evidence>
<keyword evidence="1" id="KW-0285">Flavoprotein</keyword>
<evidence type="ECO:0000256" key="3">
    <source>
        <dbReference type="ARBA" id="ARBA00023002"/>
    </source>
</evidence>
<keyword evidence="3 5" id="KW-0560">Oxidoreductase</keyword>
<dbReference type="Pfam" id="PF03450">
    <property type="entry name" value="CO_deh_flav_C"/>
    <property type="match status" value="1"/>
</dbReference>
<dbReference type="PANTHER" id="PTHR42659">
    <property type="entry name" value="XANTHINE DEHYDROGENASE SUBUNIT C-RELATED"/>
    <property type="match status" value="1"/>
</dbReference>
<dbReference type="InterPro" id="IPR036318">
    <property type="entry name" value="FAD-bd_PCMH-like_sf"/>
</dbReference>
<dbReference type="SUPFAM" id="SSF55447">
    <property type="entry name" value="CO dehydrogenase flavoprotein C-terminal domain-like"/>
    <property type="match status" value="1"/>
</dbReference>
<dbReference type="RefSeq" id="WP_280834749.1">
    <property type="nucleotide sequence ID" value="NZ_JARXVE010000009.1"/>
</dbReference>
<proteinExistence type="predicted"/>
<feature type="domain" description="FAD-binding PCMH-type" evidence="4">
    <location>
        <begin position="2"/>
        <end position="183"/>
    </location>
</feature>
<keyword evidence="6" id="KW-1185">Reference proteome</keyword>
<dbReference type="InterPro" id="IPR016167">
    <property type="entry name" value="FAD-bd_PCMH_sub1"/>
</dbReference>
<dbReference type="Gene3D" id="3.30.390.50">
    <property type="entry name" value="CO dehydrogenase flavoprotein, C-terminal domain"/>
    <property type="match status" value="1"/>
</dbReference>
<dbReference type="InterPro" id="IPR016169">
    <property type="entry name" value="FAD-bd_PCMH_sub2"/>
</dbReference>
<dbReference type="InterPro" id="IPR002346">
    <property type="entry name" value="Mopterin_DH_FAD-bd"/>
</dbReference>
<dbReference type="GO" id="GO:0008805">
    <property type="term" value="F:carbon-monoxide oxygenase activity"/>
    <property type="evidence" value="ECO:0007669"/>
    <property type="project" value="UniProtKB-EC"/>
</dbReference>
<evidence type="ECO:0000256" key="2">
    <source>
        <dbReference type="ARBA" id="ARBA00022827"/>
    </source>
</evidence>
<dbReference type="SUPFAM" id="SSF56176">
    <property type="entry name" value="FAD-binding/transporter-associated domain-like"/>
    <property type="match status" value="1"/>
</dbReference>
<dbReference type="Gene3D" id="3.30.465.10">
    <property type="match status" value="1"/>
</dbReference>
<organism evidence="5 6">
    <name type="scientific">Mycolicibacterium frederiksbergense</name>
    <dbReference type="NCBI Taxonomy" id="117567"/>
    <lineage>
        <taxon>Bacteria</taxon>
        <taxon>Bacillati</taxon>
        <taxon>Actinomycetota</taxon>
        <taxon>Actinomycetes</taxon>
        <taxon>Mycobacteriales</taxon>
        <taxon>Mycobacteriaceae</taxon>
        <taxon>Mycolicibacterium</taxon>
    </lineage>
</organism>
<dbReference type="InterPro" id="IPR036683">
    <property type="entry name" value="CO_DH_flav_C_dom_sf"/>
</dbReference>
<keyword evidence="2" id="KW-0274">FAD</keyword>
<dbReference type="InterPro" id="IPR051312">
    <property type="entry name" value="Diverse_Substr_Oxidored"/>
</dbReference>
<dbReference type="Proteomes" id="UP001160130">
    <property type="component" value="Unassembled WGS sequence"/>
</dbReference>
<protein>
    <submittedName>
        <fullName evidence="5">Carbon-monoxide dehydrogenase medium subunit</fullName>
        <ecNumber evidence="5">1.2.5.3</ecNumber>
    </submittedName>
</protein>
<dbReference type="EC" id="1.2.5.3" evidence="5"/>
<name>A0ABT6L5D2_9MYCO</name>
<evidence type="ECO:0000313" key="6">
    <source>
        <dbReference type="Proteomes" id="UP001160130"/>
    </source>
</evidence>
<dbReference type="InterPro" id="IPR005107">
    <property type="entry name" value="CO_DH_flav_C"/>
</dbReference>